<evidence type="ECO:0000313" key="3">
    <source>
        <dbReference type="EMBL" id="GAA3012545.1"/>
    </source>
</evidence>
<dbReference type="Pfam" id="PF00067">
    <property type="entry name" value="p450"/>
    <property type="match status" value="1"/>
</dbReference>
<feature type="compositionally biased region" description="Basic and acidic residues" evidence="2">
    <location>
        <begin position="1"/>
        <end position="10"/>
    </location>
</feature>
<dbReference type="EMBL" id="BAAAWD010000010">
    <property type="protein sequence ID" value="GAA3012545.1"/>
    <property type="molecule type" value="Genomic_DNA"/>
</dbReference>
<dbReference type="InterPro" id="IPR001128">
    <property type="entry name" value="Cyt_P450"/>
</dbReference>
<dbReference type="Proteomes" id="UP001499930">
    <property type="component" value="Unassembled WGS sequence"/>
</dbReference>
<dbReference type="PRINTS" id="PR00359">
    <property type="entry name" value="BP450"/>
</dbReference>
<dbReference type="CDD" id="cd11029">
    <property type="entry name" value="CYP107-like"/>
    <property type="match status" value="1"/>
</dbReference>
<dbReference type="PANTHER" id="PTHR46696:SF1">
    <property type="entry name" value="CYTOCHROME P450 YJIB-RELATED"/>
    <property type="match status" value="1"/>
</dbReference>
<accession>A0ABP6KMB8</accession>
<evidence type="ECO:0000313" key="4">
    <source>
        <dbReference type="Proteomes" id="UP001499930"/>
    </source>
</evidence>
<sequence>MTAADRHVDQAPEGVGIPEVPEVPEIPEIPEILLTDPEVMRDPFAVYGRARERSPLARLSAPGFGPMLAVTRHEDARTMLSDPRFVITAGSFMRPDVPEDCVPYMRTMSEMDGTEHARLRRLVSPAFTARRAERFRPRIEPLVARLLDALPGHAENGTVDLLPHFARPLPMDVICELVGIPESDRPRWREYGLTVASVMGPEFTAAVPGIIEGAKAAVARRREEPGDDLLSDLVRAQAEDGDRLDDVELVTLVWHLVLAGQTPANLIANAVEFLLSHPGQLAALREDPSLMPRAVDELTRWCGPVLLSIPRYATEDVELFGTPVRRGEPVTAVVAAANRDPRAFDGPDRFDLTRPAGTPGHLGFAHGPHFCLGASLARVQTEVAITELLRRFPDLAAVPPGEGAGRALDPGTWRLVSLPVTL</sequence>
<proteinExistence type="inferred from homology"/>
<gene>
    <name evidence="3" type="ORF">GCM10017559_39380</name>
</gene>
<dbReference type="SUPFAM" id="SSF48264">
    <property type="entry name" value="Cytochrome P450"/>
    <property type="match status" value="1"/>
</dbReference>
<dbReference type="InterPro" id="IPR036396">
    <property type="entry name" value="Cyt_P450_sf"/>
</dbReference>
<comment type="caution">
    <text evidence="3">The sequence shown here is derived from an EMBL/GenBank/DDBJ whole genome shotgun (WGS) entry which is preliminary data.</text>
</comment>
<evidence type="ECO:0000256" key="2">
    <source>
        <dbReference type="SAM" id="MobiDB-lite"/>
    </source>
</evidence>
<dbReference type="InterPro" id="IPR002397">
    <property type="entry name" value="Cyt_P450_B"/>
</dbReference>
<organism evidence="3 4">
    <name type="scientific">Streptosporangium longisporum</name>
    <dbReference type="NCBI Taxonomy" id="46187"/>
    <lineage>
        <taxon>Bacteria</taxon>
        <taxon>Bacillati</taxon>
        <taxon>Actinomycetota</taxon>
        <taxon>Actinomycetes</taxon>
        <taxon>Streptosporangiales</taxon>
        <taxon>Streptosporangiaceae</taxon>
        <taxon>Streptosporangium</taxon>
    </lineage>
</organism>
<comment type="similarity">
    <text evidence="1">Belongs to the cytochrome P450 family.</text>
</comment>
<reference evidence="4" key="1">
    <citation type="journal article" date="2019" name="Int. J. Syst. Evol. Microbiol.">
        <title>The Global Catalogue of Microorganisms (GCM) 10K type strain sequencing project: providing services to taxonomists for standard genome sequencing and annotation.</title>
        <authorList>
            <consortium name="The Broad Institute Genomics Platform"/>
            <consortium name="The Broad Institute Genome Sequencing Center for Infectious Disease"/>
            <person name="Wu L."/>
            <person name="Ma J."/>
        </authorList>
    </citation>
    <scope>NUCLEOTIDE SEQUENCE [LARGE SCALE GENOMIC DNA]</scope>
    <source>
        <strain evidence="4">JCM 3106</strain>
    </source>
</reference>
<feature type="region of interest" description="Disordered" evidence="2">
    <location>
        <begin position="1"/>
        <end position="21"/>
    </location>
</feature>
<dbReference type="PANTHER" id="PTHR46696">
    <property type="entry name" value="P450, PUTATIVE (EUROFUNG)-RELATED"/>
    <property type="match status" value="1"/>
</dbReference>
<name>A0ABP6KMB8_9ACTN</name>
<dbReference type="RefSeq" id="WP_344897158.1">
    <property type="nucleotide sequence ID" value="NZ_BAAAWD010000010.1"/>
</dbReference>
<keyword evidence="4" id="KW-1185">Reference proteome</keyword>
<dbReference type="Gene3D" id="1.10.630.10">
    <property type="entry name" value="Cytochrome P450"/>
    <property type="match status" value="1"/>
</dbReference>
<evidence type="ECO:0000256" key="1">
    <source>
        <dbReference type="ARBA" id="ARBA00010617"/>
    </source>
</evidence>
<protein>
    <submittedName>
        <fullName evidence="3">Cytochrome P450</fullName>
    </submittedName>
</protein>